<keyword evidence="1" id="KW-1133">Transmembrane helix</keyword>
<keyword evidence="1" id="KW-0812">Transmembrane</keyword>
<evidence type="ECO:0000313" key="4">
    <source>
        <dbReference type="Proteomes" id="UP001177140"/>
    </source>
</evidence>
<protein>
    <recommendedName>
        <fullName evidence="2">DUF1664 domain-containing protein</fullName>
    </recommendedName>
</protein>
<accession>A0AA41VRF8</accession>
<evidence type="ECO:0000313" key="3">
    <source>
        <dbReference type="EMBL" id="MCL7046115.1"/>
    </source>
</evidence>
<gene>
    <name evidence="3" type="ORF">MKW94_030293</name>
</gene>
<evidence type="ECO:0000256" key="1">
    <source>
        <dbReference type="SAM" id="Phobius"/>
    </source>
</evidence>
<dbReference type="Proteomes" id="UP001177140">
    <property type="component" value="Unassembled WGS sequence"/>
</dbReference>
<keyword evidence="1" id="KW-0472">Membrane</keyword>
<evidence type="ECO:0000259" key="2">
    <source>
        <dbReference type="Pfam" id="PF07889"/>
    </source>
</evidence>
<dbReference type="AlphaFoldDB" id="A0AA41VRF8"/>
<feature type="transmembrane region" description="Helical" evidence="1">
    <location>
        <begin position="12"/>
        <end position="31"/>
    </location>
</feature>
<dbReference type="PANTHER" id="PTHR46667:SF6">
    <property type="entry name" value="OS01G0185100 PROTEIN"/>
    <property type="match status" value="1"/>
</dbReference>
<organism evidence="3 4">
    <name type="scientific">Papaver nudicaule</name>
    <name type="common">Iceland poppy</name>
    <dbReference type="NCBI Taxonomy" id="74823"/>
    <lineage>
        <taxon>Eukaryota</taxon>
        <taxon>Viridiplantae</taxon>
        <taxon>Streptophyta</taxon>
        <taxon>Embryophyta</taxon>
        <taxon>Tracheophyta</taxon>
        <taxon>Spermatophyta</taxon>
        <taxon>Magnoliopsida</taxon>
        <taxon>Ranunculales</taxon>
        <taxon>Papaveraceae</taxon>
        <taxon>Papaveroideae</taxon>
        <taxon>Papaver</taxon>
    </lineage>
</organism>
<feature type="domain" description="DUF1664" evidence="2">
    <location>
        <begin position="88"/>
        <end position="211"/>
    </location>
</feature>
<dbReference type="Pfam" id="PF07889">
    <property type="entry name" value="DUF1664"/>
    <property type="match status" value="1"/>
</dbReference>
<reference evidence="3" key="1">
    <citation type="submission" date="2022-03" db="EMBL/GenBank/DDBJ databases">
        <title>A functionally conserved STORR gene fusion in Papaver species that diverged 16.8 million years ago.</title>
        <authorList>
            <person name="Catania T."/>
        </authorList>
    </citation>
    <scope>NUCLEOTIDE SEQUENCE</scope>
    <source>
        <strain evidence="3">S-191538</strain>
    </source>
</reference>
<keyword evidence="4" id="KW-1185">Reference proteome</keyword>
<sequence>MAMQAGMGLSRILLIVGAGYTGSIVLGKGRLSDILAELQSMVKGMEKSGDAGVDSDVAAQVRRLAMEVRQIASSRGQITVLNGGSSLGNASSYLVPLASLGALGYAYMWWQGLSFSDLMYVTKSGMESAVSNLTKHLEHVSEALAKTKKHLTQRLENMDVKLDEQMDMSKVIRNEVSDARGELSNIHGDLGRLETFVTDLSGKLCSMEQKQNLTLAGVEYLCDFAANGTGQARLKNFVKTLPKPKKACSFPALEASNMMGLKQLTDGLSGGIIDAPGNNVTQNGMLGKHLGLNRSASTAV</sequence>
<dbReference type="InterPro" id="IPR012458">
    <property type="entry name" value="DUF1664"/>
</dbReference>
<name>A0AA41VRF8_PAPNU</name>
<dbReference type="EMBL" id="JAJJMA010277490">
    <property type="protein sequence ID" value="MCL7046115.1"/>
    <property type="molecule type" value="Genomic_DNA"/>
</dbReference>
<comment type="caution">
    <text evidence="3">The sequence shown here is derived from an EMBL/GenBank/DDBJ whole genome shotgun (WGS) entry which is preliminary data.</text>
</comment>
<proteinExistence type="predicted"/>
<dbReference type="PANTHER" id="PTHR46667">
    <property type="entry name" value="OS05G0182700 PROTEIN"/>
    <property type="match status" value="1"/>
</dbReference>